<evidence type="ECO:0000313" key="1">
    <source>
        <dbReference type="EMBL" id="MFC5550725.1"/>
    </source>
</evidence>
<dbReference type="EMBL" id="JBHSMZ010000016">
    <property type="protein sequence ID" value="MFC5550725.1"/>
    <property type="molecule type" value="Genomic_DNA"/>
</dbReference>
<dbReference type="InterPro" id="IPR056209">
    <property type="entry name" value="SU10_adaptor"/>
</dbReference>
<organism evidence="1 2">
    <name type="scientific">Massilia aerilata</name>
    <dbReference type="NCBI Taxonomy" id="453817"/>
    <lineage>
        <taxon>Bacteria</taxon>
        <taxon>Pseudomonadati</taxon>
        <taxon>Pseudomonadota</taxon>
        <taxon>Betaproteobacteria</taxon>
        <taxon>Burkholderiales</taxon>
        <taxon>Oxalobacteraceae</taxon>
        <taxon>Telluria group</taxon>
        <taxon>Massilia</taxon>
    </lineage>
</organism>
<evidence type="ECO:0000313" key="2">
    <source>
        <dbReference type="Proteomes" id="UP001596086"/>
    </source>
</evidence>
<dbReference type="Pfam" id="PF24175">
    <property type="entry name" value="SU10_adaptor"/>
    <property type="match status" value="1"/>
</dbReference>
<sequence>MSTAWTLAAADVCNDALEHLGVIGAGEAASGDDMQLALRALDAVLKELPLAGYSWPKLSAETALAWTGGQSIPLPVDYFSAPAAWRLVNGRKVALTQVPHARWAQMCDSGAAGMPTHFYVGPDQVLNLWPAPDTDPVVKLQYQRIVGDADGTVTPDVPQYMLNALGYGVANELILKFDTPDAKAQVIAARWQAKRAAALEYAIESAPICFEVRD</sequence>
<proteinExistence type="predicted"/>
<protein>
    <recommendedName>
        <fullName evidence="3">Phage tail protein</fullName>
    </recommendedName>
</protein>
<comment type="caution">
    <text evidence="1">The sequence shown here is derived from an EMBL/GenBank/DDBJ whole genome shotgun (WGS) entry which is preliminary data.</text>
</comment>
<reference evidence="2" key="1">
    <citation type="journal article" date="2019" name="Int. J. Syst. Evol. Microbiol.">
        <title>The Global Catalogue of Microorganisms (GCM) 10K type strain sequencing project: providing services to taxonomists for standard genome sequencing and annotation.</title>
        <authorList>
            <consortium name="The Broad Institute Genomics Platform"/>
            <consortium name="The Broad Institute Genome Sequencing Center for Infectious Disease"/>
            <person name="Wu L."/>
            <person name="Ma J."/>
        </authorList>
    </citation>
    <scope>NUCLEOTIDE SEQUENCE [LARGE SCALE GENOMIC DNA]</scope>
    <source>
        <strain evidence="2">CGMCC 4.5798</strain>
    </source>
</reference>
<accession>A0ABW0S4R5</accession>
<name>A0ABW0S4R5_9BURK</name>
<dbReference type="InterPro" id="IPR038258">
    <property type="entry name" value="Gp4_sf"/>
</dbReference>
<evidence type="ECO:0008006" key="3">
    <source>
        <dbReference type="Google" id="ProtNLM"/>
    </source>
</evidence>
<gene>
    <name evidence="1" type="ORF">ACFPO9_19585</name>
</gene>
<dbReference type="RefSeq" id="WP_379773767.1">
    <property type="nucleotide sequence ID" value="NZ_JBHSMZ010000016.1"/>
</dbReference>
<dbReference type="Proteomes" id="UP001596086">
    <property type="component" value="Unassembled WGS sequence"/>
</dbReference>
<dbReference type="Gene3D" id="1.10.3230.20">
    <property type="entry name" value="P22 tail accessory factor (Gp4)"/>
    <property type="match status" value="1"/>
</dbReference>
<keyword evidence="2" id="KW-1185">Reference proteome</keyword>